<dbReference type="Pfam" id="PF00069">
    <property type="entry name" value="Pkinase"/>
    <property type="match status" value="1"/>
</dbReference>
<dbReference type="GO" id="GO:0004674">
    <property type="term" value="F:protein serine/threonine kinase activity"/>
    <property type="evidence" value="ECO:0007669"/>
    <property type="project" value="UniProtKB-KW"/>
</dbReference>
<keyword evidence="10" id="KW-0472">Membrane</keyword>
<dbReference type="SMART" id="SM00220">
    <property type="entry name" value="S_TKc"/>
    <property type="match status" value="1"/>
</dbReference>
<keyword evidence="3" id="KW-0808">Transferase</keyword>
<keyword evidence="6" id="KW-0067">ATP-binding</keyword>
<organism evidence="12">
    <name type="scientific">uncultured Aureispira sp</name>
    <dbReference type="NCBI Taxonomy" id="1331704"/>
    <lineage>
        <taxon>Bacteria</taxon>
        <taxon>Pseudomonadati</taxon>
        <taxon>Bacteroidota</taxon>
        <taxon>Saprospiria</taxon>
        <taxon>Saprospirales</taxon>
        <taxon>Saprospiraceae</taxon>
        <taxon>Aureispira</taxon>
        <taxon>environmental samples</taxon>
    </lineage>
</organism>
<dbReference type="SUPFAM" id="SSF56112">
    <property type="entry name" value="Protein kinase-like (PK-like)"/>
    <property type="match status" value="1"/>
</dbReference>
<dbReference type="Gene3D" id="1.10.510.10">
    <property type="entry name" value="Transferase(Phosphotransferase) domain 1"/>
    <property type="match status" value="1"/>
</dbReference>
<evidence type="ECO:0000313" key="12">
    <source>
        <dbReference type="EMBL" id="CAA6829600.1"/>
    </source>
</evidence>
<evidence type="ECO:0000256" key="6">
    <source>
        <dbReference type="ARBA" id="ARBA00022840"/>
    </source>
</evidence>
<comment type="catalytic activity">
    <reaction evidence="7">
        <text>L-threonyl-[protein] + ATP = O-phospho-L-threonyl-[protein] + ADP + H(+)</text>
        <dbReference type="Rhea" id="RHEA:46608"/>
        <dbReference type="Rhea" id="RHEA-COMP:11060"/>
        <dbReference type="Rhea" id="RHEA-COMP:11605"/>
        <dbReference type="ChEBI" id="CHEBI:15378"/>
        <dbReference type="ChEBI" id="CHEBI:30013"/>
        <dbReference type="ChEBI" id="CHEBI:30616"/>
        <dbReference type="ChEBI" id="CHEBI:61977"/>
        <dbReference type="ChEBI" id="CHEBI:456216"/>
        <dbReference type="EC" id="2.7.11.1"/>
    </reaction>
</comment>
<dbReference type="InterPro" id="IPR000719">
    <property type="entry name" value="Prot_kinase_dom"/>
</dbReference>
<feature type="coiled-coil region" evidence="9">
    <location>
        <begin position="700"/>
        <end position="734"/>
    </location>
</feature>
<keyword evidence="10" id="KW-1133">Transmembrane helix</keyword>
<evidence type="ECO:0000256" key="9">
    <source>
        <dbReference type="SAM" id="Coils"/>
    </source>
</evidence>
<dbReference type="GO" id="GO:0005524">
    <property type="term" value="F:ATP binding"/>
    <property type="evidence" value="ECO:0007669"/>
    <property type="project" value="UniProtKB-KW"/>
</dbReference>
<evidence type="ECO:0000256" key="8">
    <source>
        <dbReference type="ARBA" id="ARBA00048679"/>
    </source>
</evidence>
<accession>A0A6S6UKZ5</accession>
<feature type="domain" description="Protein kinase" evidence="11">
    <location>
        <begin position="15"/>
        <end position="323"/>
    </location>
</feature>
<evidence type="ECO:0000256" key="1">
    <source>
        <dbReference type="ARBA" id="ARBA00012513"/>
    </source>
</evidence>
<proteinExistence type="predicted"/>
<evidence type="ECO:0000256" key="4">
    <source>
        <dbReference type="ARBA" id="ARBA00022741"/>
    </source>
</evidence>
<evidence type="ECO:0000256" key="2">
    <source>
        <dbReference type="ARBA" id="ARBA00022527"/>
    </source>
</evidence>
<evidence type="ECO:0000259" key="11">
    <source>
        <dbReference type="PROSITE" id="PS50011"/>
    </source>
</evidence>
<keyword evidence="2 12" id="KW-0723">Serine/threonine-protein kinase</keyword>
<evidence type="ECO:0000256" key="5">
    <source>
        <dbReference type="ARBA" id="ARBA00022777"/>
    </source>
</evidence>
<evidence type="ECO:0000256" key="10">
    <source>
        <dbReference type="SAM" id="Phobius"/>
    </source>
</evidence>
<reference evidence="12" key="1">
    <citation type="submission" date="2020-01" db="EMBL/GenBank/DDBJ databases">
        <authorList>
            <person name="Meier V. D."/>
            <person name="Meier V D."/>
        </authorList>
    </citation>
    <scope>NUCLEOTIDE SEQUENCE</scope>
    <source>
        <strain evidence="12">HLG_WM_MAG_10</strain>
    </source>
</reference>
<evidence type="ECO:0000256" key="3">
    <source>
        <dbReference type="ARBA" id="ARBA00022679"/>
    </source>
</evidence>
<name>A0A6S6UKZ5_9BACT</name>
<dbReference type="GO" id="GO:0035556">
    <property type="term" value="P:intracellular signal transduction"/>
    <property type="evidence" value="ECO:0007669"/>
    <property type="project" value="TreeGrafter"/>
</dbReference>
<sequence length="739" mass="83426">MPRQLYIQAINQAIIIEDSPFASGGEGELFTITKPSGLSHCVAKIFHLNKRDSEKEAKIEYLLQNPPVFEGLLDEQPIVWVKHILHDAEGVFVGFVMPKATGEKLEILTAPKLPKYLGKEWSRFKLGGDEALRLRLKVCYNLAAALRMVHATGKYVLVDLKPDNILIKNNGVVSIVDTDSIEVIENGRTLFPATVATPEYTPNEYYTGTKPGKITIDPSWDNFSLAVIYYRLLFGVHPHAATSKAPYDNVNALGDKIKHGLFVHNTQLSDQFTVIPPPHRAFLSLDRDLQKLFVRTFVDGHEDPQLRPSPEEWGETLTSTPLLLTNRPLPSKSLKLNKINERNWFVLALEKAMKEQNLSLPNLPKSNTTTPATSYSWSAILKEATSNYKKVGQTFGKILKYTLQVLGLVFALFLLSTLIAGSPLSDVYYAVSSVVDLALFIPQLILDIGGVGLFMVLLLFPFLAASFPKFSAVIKNKTNETRKKLIGRFSFTQGQKQKSLEELQYTLYNQRTKVKQRLREIRNELIVWTRVKVDKEKDFFRKNTTKILDSNRAISSQLSTEKKGIQAQDEKAKALMQEEANALKKARLEYAKKIETHPVYSNLAGKTVAQKIAFLNQQAATSNAPNTALNIPETIRALKQLEIGLKDELEQIRHIYDEEHAVLLGDTNEYKIKIDDLVKVSVDTMRKKTEMDANLMDTSFKKLLKSIQKLQIEIQDKEGELSEINDEIKELKAELKGYK</sequence>
<dbReference type="EC" id="2.7.11.1" evidence="1"/>
<keyword evidence="10" id="KW-0812">Transmembrane</keyword>
<dbReference type="PANTHER" id="PTHR24356">
    <property type="entry name" value="SERINE/THREONINE-PROTEIN KINASE"/>
    <property type="match status" value="1"/>
</dbReference>
<dbReference type="PROSITE" id="PS50011">
    <property type="entry name" value="PROTEIN_KINASE_DOM"/>
    <property type="match status" value="1"/>
</dbReference>
<dbReference type="InterPro" id="IPR050236">
    <property type="entry name" value="Ser_Thr_kinase_AGC"/>
</dbReference>
<keyword evidence="4" id="KW-0547">Nucleotide-binding</keyword>
<keyword evidence="5 12" id="KW-0418">Kinase</keyword>
<dbReference type="AlphaFoldDB" id="A0A6S6UKZ5"/>
<dbReference type="EMBL" id="CACVAQ010000504">
    <property type="protein sequence ID" value="CAA6829600.1"/>
    <property type="molecule type" value="Genomic_DNA"/>
</dbReference>
<dbReference type="PANTHER" id="PTHR24356:SF1">
    <property type="entry name" value="SERINE_THREONINE-PROTEIN KINASE GREATWALL"/>
    <property type="match status" value="1"/>
</dbReference>
<comment type="catalytic activity">
    <reaction evidence="8">
        <text>L-seryl-[protein] + ATP = O-phospho-L-seryl-[protein] + ADP + H(+)</text>
        <dbReference type="Rhea" id="RHEA:17989"/>
        <dbReference type="Rhea" id="RHEA-COMP:9863"/>
        <dbReference type="Rhea" id="RHEA-COMP:11604"/>
        <dbReference type="ChEBI" id="CHEBI:15378"/>
        <dbReference type="ChEBI" id="CHEBI:29999"/>
        <dbReference type="ChEBI" id="CHEBI:30616"/>
        <dbReference type="ChEBI" id="CHEBI:83421"/>
        <dbReference type="ChEBI" id="CHEBI:456216"/>
        <dbReference type="EC" id="2.7.11.1"/>
    </reaction>
</comment>
<feature type="transmembrane region" description="Helical" evidence="10">
    <location>
        <begin position="401"/>
        <end position="420"/>
    </location>
</feature>
<dbReference type="InterPro" id="IPR011009">
    <property type="entry name" value="Kinase-like_dom_sf"/>
</dbReference>
<protein>
    <recommendedName>
        <fullName evidence="1">non-specific serine/threonine protein kinase</fullName>
        <ecNumber evidence="1">2.7.11.1</ecNumber>
    </recommendedName>
</protein>
<keyword evidence="9" id="KW-0175">Coiled coil</keyword>
<gene>
    <name evidence="12" type="ORF">HELGO_WM25141</name>
</gene>
<evidence type="ECO:0000256" key="7">
    <source>
        <dbReference type="ARBA" id="ARBA00047899"/>
    </source>
</evidence>